<reference evidence="2" key="1">
    <citation type="submission" date="2022-11" db="EMBL/GenBank/DDBJ databases">
        <title>Lacrimispora xylanolytica sy1, complete genome.</title>
        <authorList>
            <person name="Choi S."/>
        </authorList>
    </citation>
    <scope>NUCLEOTIDE SEQUENCE</scope>
    <source>
        <strain evidence="2">Sy1</strain>
    </source>
</reference>
<dbReference type="RefSeq" id="WP_268114197.1">
    <property type="nucleotide sequence ID" value="NZ_CP113524.1"/>
</dbReference>
<feature type="transmembrane region" description="Helical" evidence="1">
    <location>
        <begin position="169"/>
        <end position="189"/>
    </location>
</feature>
<evidence type="ECO:0000313" key="3">
    <source>
        <dbReference type="Proteomes" id="UP001163115"/>
    </source>
</evidence>
<dbReference type="EMBL" id="CP113524">
    <property type="protein sequence ID" value="WAJ22257.1"/>
    <property type="molecule type" value="Genomic_DNA"/>
</dbReference>
<dbReference type="Proteomes" id="UP001163115">
    <property type="component" value="Chromosome"/>
</dbReference>
<proteinExistence type="predicted"/>
<evidence type="ECO:0000256" key="1">
    <source>
        <dbReference type="SAM" id="Phobius"/>
    </source>
</evidence>
<gene>
    <name evidence="2" type="ORF">OW255_11770</name>
</gene>
<keyword evidence="1" id="KW-1133">Transmembrane helix</keyword>
<keyword evidence="1" id="KW-0472">Membrane</keyword>
<feature type="transmembrane region" description="Helical" evidence="1">
    <location>
        <begin position="210"/>
        <end position="236"/>
    </location>
</feature>
<feature type="transmembrane region" description="Helical" evidence="1">
    <location>
        <begin position="20"/>
        <end position="44"/>
    </location>
</feature>
<keyword evidence="3" id="KW-1185">Reference proteome</keyword>
<keyword evidence="1" id="KW-0812">Transmembrane</keyword>
<organism evidence="2 3">
    <name type="scientific">Lacrimispora xylanolytica</name>
    <dbReference type="NCBI Taxonomy" id="29375"/>
    <lineage>
        <taxon>Bacteria</taxon>
        <taxon>Bacillati</taxon>
        <taxon>Bacillota</taxon>
        <taxon>Clostridia</taxon>
        <taxon>Lachnospirales</taxon>
        <taxon>Lachnospiraceae</taxon>
        <taxon>Lacrimispora</taxon>
    </lineage>
</organism>
<feature type="transmembrane region" description="Helical" evidence="1">
    <location>
        <begin position="64"/>
        <end position="85"/>
    </location>
</feature>
<evidence type="ECO:0008006" key="4">
    <source>
        <dbReference type="Google" id="ProtNLM"/>
    </source>
</evidence>
<sequence>MFLKLCKYEFKSIARTLLPIYLAVIAVSFINMFMGIGSLTNGYYENIMRNISFGQDILKLFQTVSMLAYFGVMVAMSVLTFIIIIQRFYKGLLCDEGYLMFTLPVKPWLLIAAKGTTALVMSLASSLAAGISILILIVGAFGPVKFMAAVTSPEIWAKIFQIFNEVPSWPLLLVEFIVLIILSGFSKLFHLYFSMALGHLANKHRILMSVVAYIAISMILSFASGFVMIVAGNVPFFQTLVDSIDFMPGLRGISTFMNYMFLFSIMISIVQIGVFFFGTERILSEHLNLE</sequence>
<feature type="transmembrane region" description="Helical" evidence="1">
    <location>
        <begin position="256"/>
        <end position="277"/>
    </location>
</feature>
<accession>A0ABY7A9Q6</accession>
<evidence type="ECO:0000313" key="2">
    <source>
        <dbReference type="EMBL" id="WAJ22257.1"/>
    </source>
</evidence>
<protein>
    <recommendedName>
        <fullName evidence="4">ABC-2 type transport system permease protein</fullName>
    </recommendedName>
</protein>
<name>A0ABY7A9Q6_9FIRM</name>